<feature type="transmembrane region" description="Helical" evidence="5">
    <location>
        <begin position="217"/>
        <end position="232"/>
    </location>
</feature>
<dbReference type="Proteomes" id="UP000680158">
    <property type="component" value="Unassembled WGS sequence"/>
</dbReference>
<evidence type="ECO:0000256" key="3">
    <source>
        <dbReference type="ARBA" id="ARBA00022989"/>
    </source>
</evidence>
<feature type="transmembrane region" description="Helical" evidence="5">
    <location>
        <begin position="59"/>
        <end position="77"/>
    </location>
</feature>
<dbReference type="PANTHER" id="PTHR37422:SF13">
    <property type="entry name" value="LIPOPOLYSACCHARIDE BIOSYNTHESIS PROTEIN PA4999-RELATED"/>
    <property type="match status" value="1"/>
</dbReference>
<feature type="transmembrane region" description="Helical" evidence="5">
    <location>
        <begin position="89"/>
        <end position="110"/>
    </location>
</feature>
<dbReference type="RefSeq" id="WP_212683644.1">
    <property type="nucleotide sequence ID" value="NZ_JAGSPM010000003.1"/>
</dbReference>
<feature type="transmembrane region" description="Helical" evidence="5">
    <location>
        <begin position="35"/>
        <end position="54"/>
    </location>
</feature>
<feature type="transmembrane region" description="Helical" evidence="5">
    <location>
        <begin position="122"/>
        <end position="144"/>
    </location>
</feature>
<dbReference type="AlphaFoldDB" id="A0A941DG54"/>
<dbReference type="Pfam" id="PF11846">
    <property type="entry name" value="Wzy_C_2"/>
    <property type="match status" value="1"/>
</dbReference>
<evidence type="ECO:0000259" key="7">
    <source>
        <dbReference type="Pfam" id="PF11846"/>
    </source>
</evidence>
<dbReference type="InterPro" id="IPR051533">
    <property type="entry name" value="WaaL-like"/>
</dbReference>
<keyword evidence="8" id="KW-0436">Ligase</keyword>
<dbReference type="GO" id="GO:0016020">
    <property type="term" value="C:membrane"/>
    <property type="evidence" value="ECO:0007669"/>
    <property type="project" value="UniProtKB-SubCell"/>
</dbReference>
<comment type="caution">
    <text evidence="8">The sequence shown here is derived from an EMBL/GenBank/DDBJ whole genome shotgun (WGS) entry which is preliminary data.</text>
</comment>
<feature type="transmembrane region" description="Helical" evidence="5">
    <location>
        <begin position="329"/>
        <end position="354"/>
    </location>
</feature>
<dbReference type="PANTHER" id="PTHR37422">
    <property type="entry name" value="TEICHURONIC ACID BIOSYNTHESIS PROTEIN TUAE"/>
    <property type="match status" value="1"/>
</dbReference>
<name>A0A941DG54_9BURK</name>
<keyword evidence="3 5" id="KW-1133">Transmembrane helix</keyword>
<evidence type="ECO:0000313" key="9">
    <source>
        <dbReference type="Proteomes" id="UP000680158"/>
    </source>
</evidence>
<evidence type="ECO:0000313" key="8">
    <source>
        <dbReference type="EMBL" id="MBR7746297.1"/>
    </source>
</evidence>
<sequence>MFLKNTTKLSIILFGLCLLFAQLYSGHIHPYRSFYHEFAVVVGVFLALIPLFVFSQAKLIVPAIAGGAVLLFSFLGLQSLLGLTLLTTIYYPLFLLFCTALAMSLGASWVKLNGNADDLCQMFAVVYLLAAVLSVLMQQVQIMGMDWRPIVMYMSNDGVNPIRAFANVAQPNQLALLICFGFAALWWLLESTRLPGKLAWCVAVFLLWGLALTQSRIGWIILPSLFVLIVYLRKTNARLTLLGMLSLLVIYASLVITLPTIAKYLGFVVGTLGERLGGRSERSVLLQQAWAIASAHPWLGAGWFGFGAQQVAVAADFSSTIYAEHSHNIVLNFAAELGLPFTILFFGILFVWFWKHFARREAHRDKSKTFILMMLLAVGVHSMVEFPLWYAYVLLPVGVMLGAAHQLQQPQAAWQISRGWVQAISAICFAILAFAWVDYHRVVNGFVAFRQTKDYALIPKEKIQAPRWTLMPDYFDYFRLLLVTPRSGMSSEEIQFVITCSHRFGYVHILDKLAQVYVLNDQVDAAKRVMQSLQRLHPIVYPEYYDYWQSLAKTDERYATVFATMPARNAP</sequence>
<keyword evidence="2 5" id="KW-0812">Transmembrane</keyword>
<feature type="domain" description="Virulence factor membrane-bound polymerase C-terminal" evidence="7">
    <location>
        <begin position="372"/>
        <end position="551"/>
    </location>
</feature>
<evidence type="ECO:0000256" key="5">
    <source>
        <dbReference type="SAM" id="Phobius"/>
    </source>
</evidence>
<feature type="transmembrane region" description="Helical" evidence="5">
    <location>
        <begin position="419"/>
        <end position="437"/>
    </location>
</feature>
<protein>
    <submittedName>
        <fullName evidence="8">O-antigen ligase C-terminal domain-containing protein</fullName>
    </submittedName>
</protein>
<proteinExistence type="predicted"/>
<dbReference type="GO" id="GO:0016874">
    <property type="term" value="F:ligase activity"/>
    <property type="evidence" value="ECO:0007669"/>
    <property type="project" value="UniProtKB-KW"/>
</dbReference>
<feature type="domain" description="O-antigen ligase-related" evidence="6">
    <location>
        <begin position="202"/>
        <end position="346"/>
    </location>
</feature>
<reference evidence="8 9" key="1">
    <citation type="submission" date="2021-04" db="EMBL/GenBank/DDBJ databases">
        <title>novel species isolated from subtropical streams in China.</title>
        <authorList>
            <person name="Lu H."/>
        </authorList>
    </citation>
    <scope>NUCLEOTIDE SEQUENCE [LARGE SCALE GENOMIC DNA]</scope>
    <source>
        <strain evidence="8 9">BYS107W</strain>
    </source>
</reference>
<feature type="transmembrane region" description="Helical" evidence="5">
    <location>
        <begin position="194"/>
        <end position="211"/>
    </location>
</feature>
<keyword evidence="9" id="KW-1185">Reference proteome</keyword>
<dbReference type="InterPro" id="IPR007016">
    <property type="entry name" value="O-antigen_ligase-rel_domated"/>
</dbReference>
<accession>A0A941DG54</accession>
<gene>
    <name evidence="8" type="ORF">KDM92_06855</name>
</gene>
<feature type="transmembrane region" description="Helical" evidence="5">
    <location>
        <begin position="239"/>
        <end position="262"/>
    </location>
</feature>
<keyword evidence="4 5" id="KW-0472">Membrane</keyword>
<dbReference type="EMBL" id="JAGSPM010000003">
    <property type="protein sequence ID" value="MBR7746297.1"/>
    <property type="molecule type" value="Genomic_DNA"/>
</dbReference>
<dbReference type="InterPro" id="IPR021797">
    <property type="entry name" value="Wzy_C_2"/>
</dbReference>
<feature type="transmembrane region" description="Helical" evidence="5">
    <location>
        <begin position="366"/>
        <end position="383"/>
    </location>
</feature>
<organism evidence="8 9">
    <name type="scientific">Undibacterium baiyunense</name>
    <dbReference type="NCBI Taxonomy" id="2828731"/>
    <lineage>
        <taxon>Bacteria</taxon>
        <taxon>Pseudomonadati</taxon>
        <taxon>Pseudomonadota</taxon>
        <taxon>Betaproteobacteria</taxon>
        <taxon>Burkholderiales</taxon>
        <taxon>Oxalobacteraceae</taxon>
        <taxon>Undibacterium</taxon>
    </lineage>
</organism>
<dbReference type="Pfam" id="PF04932">
    <property type="entry name" value="Wzy_C"/>
    <property type="match status" value="1"/>
</dbReference>
<evidence type="ECO:0000256" key="1">
    <source>
        <dbReference type="ARBA" id="ARBA00004141"/>
    </source>
</evidence>
<evidence type="ECO:0000256" key="2">
    <source>
        <dbReference type="ARBA" id="ARBA00022692"/>
    </source>
</evidence>
<comment type="subcellular location">
    <subcellularLocation>
        <location evidence="1">Membrane</location>
        <topology evidence="1">Multi-pass membrane protein</topology>
    </subcellularLocation>
</comment>
<evidence type="ECO:0000259" key="6">
    <source>
        <dbReference type="Pfam" id="PF04932"/>
    </source>
</evidence>
<evidence type="ECO:0000256" key="4">
    <source>
        <dbReference type="ARBA" id="ARBA00023136"/>
    </source>
</evidence>
<feature type="transmembrane region" description="Helical" evidence="5">
    <location>
        <begin position="164"/>
        <end position="187"/>
    </location>
</feature>